<feature type="region of interest" description="Disordered" evidence="6">
    <location>
        <begin position="33"/>
        <end position="62"/>
    </location>
</feature>
<dbReference type="GO" id="GO:0008360">
    <property type="term" value="P:regulation of cell shape"/>
    <property type="evidence" value="ECO:0007669"/>
    <property type="project" value="UniProtKB-KW"/>
</dbReference>
<gene>
    <name evidence="9" type="ORF">SAMN05216252_1492</name>
</gene>
<keyword evidence="10" id="KW-1185">Reference proteome</keyword>
<feature type="compositionally biased region" description="Low complexity" evidence="6">
    <location>
        <begin position="33"/>
        <end position="49"/>
    </location>
</feature>
<keyword evidence="2" id="KW-0808">Transferase</keyword>
<keyword evidence="4" id="KW-0573">Peptidoglycan synthesis</keyword>
<dbReference type="InterPro" id="IPR005490">
    <property type="entry name" value="LD_TPept_cat_dom"/>
</dbReference>
<comment type="pathway">
    <text evidence="1">Cell wall biogenesis; peptidoglycan biosynthesis.</text>
</comment>
<dbReference type="RefSeq" id="WP_089229220.1">
    <property type="nucleotide sequence ID" value="NZ_FZOF01000049.1"/>
</dbReference>
<evidence type="ECO:0000313" key="10">
    <source>
        <dbReference type="Proteomes" id="UP000198280"/>
    </source>
</evidence>
<dbReference type="UniPathway" id="UPA00219"/>
<organism evidence="9 10">
    <name type="scientific">Actinacidiphila glaucinigra</name>
    <dbReference type="NCBI Taxonomy" id="235986"/>
    <lineage>
        <taxon>Bacteria</taxon>
        <taxon>Bacillati</taxon>
        <taxon>Actinomycetota</taxon>
        <taxon>Actinomycetes</taxon>
        <taxon>Kitasatosporales</taxon>
        <taxon>Streptomycetaceae</taxon>
        <taxon>Actinacidiphila</taxon>
    </lineage>
</organism>
<dbReference type="EMBL" id="FZOF01000049">
    <property type="protein sequence ID" value="SNT58381.1"/>
    <property type="molecule type" value="Genomic_DNA"/>
</dbReference>
<dbReference type="GO" id="GO:0009252">
    <property type="term" value="P:peptidoglycan biosynthetic process"/>
    <property type="evidence" value="ECO:0007669"/>
    <property type="project" value="UniProtKB-UniPathway"/>
</dbReference>
<evidence type="ECO:0000256" key="1">
    <source>
        <dbReference type="ARBA" id="ARBA00004752"/>
    </source>
</evidence>
<evidence type="ECO:0000256" key="7">
    <source>
        <dbReference type="SAM" id="SignalP"/>
    </source>
</evidence>
<feature type="signal peptide" evidence="7">
    <location>
        <begin position="1"/>
        <end position="34"/>
    </location>
</feature>
<keyword evidence="3" id="KW-0133">Cell shape</keyword>
<dbReference type="Proteomes" id="UP000198280">
    <property type="component" value="Unassembled WGS sequence"/>
</dbReference>
<dbReference type="OrthoDB" id="4221737at2"/>
<reference evidence="9 10" key="1">
    <citation type="submission" date="2017-06" db="EMBL/GenBank/DDBJ databases">
        <authorList>
            <person name="Kim H.J."/>
            <person name="Triplett B.A."/>
        </authorList>
    </citation>
    <scope>NUCLEOTIDE SEQUENCE [LARGE SCALE GENOMIC DNA]</scope>
    <source>
        <strain evidence="9 10">CGMCC 4.1858</strain>
    </source>
</reference>
<evidence type="ECO:0000256" key="3">
    <source>
        <dbReference type="ARBA" id="ARBA00022960"/>
    </source>
</evidence>
<protein>
    <submittedName>
        <fullName evidence="9">L,D-transpeptidase catalytic domain</fullName>
    </submittedName>
</protein>
<evidence type="ECO:0000256" key="4">
    <source>
        <dbReference type="ARBA" id="ARBA00022984"/>
    </source>
</evidence>
<dbReference type="GO" id="GO:0016740">
    <property type="term" value="F:transferase activity"/>
    <property type="evidence" value="ECO:0007669"/>
    <property type="project" value="UniProtKB-KW"/>
</dbReference>
<accession>A0A239NTY6</accession>
<dbReference type="Pfam" id="PF03734">
    <property type="entry name" value="YkuD"/>
    <property type="match status" value="1"/>
</dbReference>
<dbReference type="SUPFAM" id="SSF141523">
    <property type="entry name" value="L,D-transpeptidase catalytic domain-like"/>
    <property type="match status" value="1"/>
</dbReference>
<dbReference type="AlphaFoldDB" id="A0A239NTY6"/>
<proteinExistence type="predicted"/>
<feature type="domain" description="L,D-TPase catalytic" evidence="8">
    <location>
        <begin position="60"/>
        <end position="184"/>
    </location>
</feature>
<dbReference type="GO" id="GO:0071555">
    <property type="term" value="P:cell wall organization"/>
    <property type="evidence" value="ECO:0007669"/>
    <property type="project" value="UniProtKB-KW"/>
</dbReference>
<evidence type="ECO:0000256" key="6">
    <source>
        <dbReference type="SAM" id="MobiDB-lite"/>
    </source>
</evidence>
<feature type="chain" id="PRO_5012059940" evidence="7">
    <location>
        <begin position="35"/>
        <end position="197"/>
    </location>
</feature>
<dbReference type="Gene3D" id="2.40.440.10">
    <property type="entry name" value="L,D-transpeptidase catalytic domain-like"/>
    <property type="match status" value="1"/>
</dbReference>
<evidence type="ECO:0000256" key="2">
    <source>
        <dbReference type="ARBA" id="ARBA00022679"/>
    </source>
</evidence>
<dbReference type="InterPro" id="IPR038063">
    <property type="entry name" value="Transpep_catalytic_dom"/>
</dbReference>
<keyword evidence="5" id="KW-0961">Cell wall biogenesis/degradation</keyword>
<evidence type="ECO:0000313" key="9">
    <source>
        <dbReference type="EMBL" id="SNT58381.1"/>
    </source>
</evidence>
<evidence type="ECO:0000256" key="5">
    <source>
        <dbReference type="ARBA" id="ARBA00023316"/>
    </source>
</evidence>
<keyword evidence="7" id="KW-0732">Signal</keyword>
<name>A0A239NTY6_9ACTN</name>
<sequence length="197" mass="21569">MSSNGRRLRSTLIAAATATTLTLTVAPALSPATAAQGPAKTPSAATATSLVYDKNPSDPTNSRLKVYQGTNLLASYRAGSGTGSKIDCTVGAGWIPNGNWKIKLKDPKYNGQYIKGYAVYLEDMGCSKYPHKKIRTQMFIHSEMNRDGSQGRSEQRSWQDSKDYKSAGCVKLRPNHITDMFKLLNRIGWPTHLRVVS</sequence>
<evidence type="ECO:0000259" key="8">
    <source>
        <dbReference type="Pfam" id="PF03734"/>
    </source>
</evidence>